<evidence type="ECO:0000313" key="1">
    <source>
        <dbReference type="EMBL" id="MBA4503296.1"/>
    </source>
</evidence>
<reference evidence="1 2" key="1">
    <citation type="submission" date="2020-07" db="EMBL/GenBank/DDBJ databases">
        <title>Bacterium isolated from marien macroalgae.</title>
        <authorList>
            <person name="Zhu K."/>
            <person name="Lu D."/>
            <person name="Du Z."/>
        </authorList>
    </citation>
    <scope>NUCLEOTIDE SEQUENCE [LARGE SCALE GENOMIC DNA]</scope>
    <source>
        <strain evidence="1 2">3-1745</strain>
    </source>
</reference>
<protein>
    <submittedName>
        <fullName evidence="1">Uncharacterized protein</fullName>
    </submittedName>
</protein>
<proteinExistence type="predicted"/>
<dbReference type="AlphaFoldDB" id="A0A7W1WZZ0"/>
<keyword evidence="2" id="KW-1185">Reference proteome</keyword>
<dbReference type="EMBL" id="JACEMT010000053">
    <property type="protein sequence ID" value="MBA4503296.1"/>
    <property type="molecule type" value="Genomic_DNA"/>
</dbReference>
<accession>A0A7W1WZZ0</accession>
<sequence length="191" mass="21858">MINSISHTKSSGWINLDAWSETYIGAYWLVRNELPAYQYQADVHHGPLSQMVLLASHQLVEIIFFQCVRSIFENNPGNFLKIEKSYSRASFGRALEEWPEILTGVPLDLTKEPLNSVCRLKNRRNATVHKNSALTSLEMARSALFSAVEASKLIAEHFMGDNGFKYESVLKKYPLQKEQWFGQVQFIDEVT</sequence>
<comment type="caution">
    <text evidence="1">The sequence shown here is derived from an EMBL/GenBank/DDBJ whole genome shotgun (WGS) entry which is preliminary data.</text>
</comment>
<organism evidence="1 2">
    <name type="scientific">Marinobacterium marinum</name>
    <dbReference type="NCBI Taxonomy" id="2756129"/>
    <lineage>
        <taxon>Bacteria</taxon>
        <taxon>Pseudomonadati</taxon>
        <taxon>Pseudomonadota</taxon>
        <taxon>Gammaproteobacteria</taxon>
        <taxon>Oceanospirillales</taxon>
        <taxon>Oceanospirillaceae</taxon>
        <taxon>Marinobacterium</taxon>
    </lineage>
</organism>
<dbReference type="Proteomes" id="UP000538931">
    <property type="component" value="Unassembled WGS sequence"/>
</dbReference>
<evidence type="ECO:0000313" key="2">
    <source>
        <dbReference type="Proteomes" id="UP000538931"/>
    </source>
</evidence>
<gene>
    <name evidence="1" type="ORF">H1S06_13125</name>
</gene>
<name>A0A7W1WZZ0_9GAMM</name>